<dbReference type="Proteomes" id="UP001596432">
    <property type="component" value="Unassembled WGS sequence"/>
</dbReference>
<gene>
    <name evidence="2" type="ORF">ACFQMA_07845</name>
</gene>
<organism evidence="2 3">
    <name type="scientific">Halosimplex aquaticum</name>
    <dbReference type="NCBI Taxonomy" id="3026162"/>
    <lineage>
        <taxon>Archaea</taxon>
        <taxon>Methanobacteriati</taxon>
        <taxon>Methanobacteriota</taxon>
        <taxon>Stenosarchaea group</taxon>
        <taxon>Halobacteria</taxon>
        <taxon>Halobacteriales</taxon>
        <taxon>Haloarculaceae</taxon>
        <taxon>Halosimplex</taxon>
    </lineage>
</organism>
<reference evidence="2 3" key="1">
    <citation type="journal article" date="2019" name="Int. J. Syst. Evol. Microbiol.">
        <title>The Global Catalogue of Microorganisms (GCM) 10K type strain sequencing project: providing services to taxonomists for standard genome sequencing and annotation.</title>
        <authorList>
            <consortium name="The Broad Institute Genomics Platform"/>
            <consortium name="The Broad Institute Genome Sequencing Center for Infectious Disease"/>
            <person name="Wu L."/>
            <person name="Ma J."/>
        </authorList>
    </citation>
    <scope>NUCLEOTIDE SEQUENCE [LARGE SCALE GENOMIC DNA]</scope>
    <source>
        <strain evidence="2 3">XZYJT29</strain>
    </source>
</reference>
<evidence type="ECO:0000313" key="2">
    <source>
        <dbReference type="EMBL" id="MFC7139750.1"/>
    </source>
</evidence>
<dbReference type="InterPro" id="IPR036388">
    <property type="entry name" value="WH-like_DNA-bd_sf"/>
</dbReference>
<evidence type="ECO:0000259" key="1">
    <source>
        <dbReference type="Pfam" id="PF24035"/>
    </source>
</evidence>
<dbReference type="Pfam" id="PF24035">
    <property type="entry name" value="DUF7344"/>
    <property type="match status" value="1"/>
</dbReference>
<feature type="domain" description="DUF7344" evidence="1">
    <location>
        <begin position="23"/>
        <end position="98"/>
    </location>
</feature>
<sequence length="117" mass="13287">MRNAMRQLMQSKKSAVTTDDLLEAVADSRRRDLLRHLHENEVDVIGVDQLADELRASDGQRSFSDDLERICIQLRHAHLPKLADTGALAFDSRTGTVRCCRDERVEKLLLFVAAELE</sequence>
<keyword evidence="3" id="KW-1185">Reference proteome</keyword>
<dbReference type="Gene3D" id="1.10.10.10">
    <property type="entry name" value="Winged helix-like DNA-binding domain superfamily/Winged helix DNA-binding domain"/>
    <property type="match status" value="1"/>
</dbReference>
<comment type="caution">
    <text evidence="2">The sequence shown here is derived from an EMBL/GenBank/DDBJ whole genome shotgun (WGS) entry which is preliminary data.</text>
</comment>
<dbReference type="AlphaFoldDB" id="A0ABD5Y342"/>
<dbReference type="RefSeq" id="WP_274325328.1">
    <property type="nucleotide sequence ID" value="NZ_CP118158.1"/>
</dbReference>
<proteinExistence type="predicted"/>
<dbReference type="InterPro" id="IPR055768">
    <property type="entry name" value="DUF7344"/>
</dbReference>
<evidence type="ECO:0000313" key="3">
    <source>
        <dbReference type="Proteomes" id="UP001596432"/>
    </source>
</evidence>
<name>A0ABD5Y342_9EURY</name>
<dbReference type="GeneID" id="78820012"/>
<accession>A0ABD5Y342</accession>
<protein>
    <submittedName>
        <fullName evidence="2">ArsR family transcriptional regulator</fullName>
    </submittedName>
</protein>
<dbReference type="EMBL" id="JBHTAS010000001">
    <property type="protein sequence ID" value="MFC7139750.1"/>
    <property type="molecule type" value="Genomic_DNA"/>
</dbReference>